<name>A0A195C9E8_9HYME</name>
<protein>
    <submittedName>
        <fullName evidence="1">Uncharacterized protein</fullName>
    </submittedName>
</protein>
<dbReference type="Proteomes" id="UP000078542">
    <property type="component" value="Unassembled WGS sequence"/>
</dbReference>
<dbReference type="AlphaFoldDB" id="A0A195C9E8"/>
<sequence length="129" mass="15454">MNEDWLAEPVCWGFGSVYRVALMSGGSRRLWNQLLRSAPLPNRARIWMEGIRNRAVPRRGSENDRKKGSGGCNVKEDVERIFFDKWLSRPKRKWREHAEKDECTRWSVEWPFYRHEMHFLWDTLFAGRA</sequence>
<keyword evidence="2" id="KW-1185">Reference proteome</keyword>
<gene>
    <name evidence="1" type="ORF">ALC62_11739</name>
</gene>
<evidence type="ECO:0000313" key="2">
    <source>
        <dbReference type="Proteomes" id="UP000078542"/>
    </source>
</evidence>
<proteinExistence type="predicted"/>
<evidence type="ECO:0000313" key="1">
    <source>
        <dbReference type="EMBL" id="KYM97447.1"/>
    </source>
</evidence>
<accession>A0A195C9E8</accession>
<dbReference type="EMBL" id="KQ978068">
    <property type="protein sequence ID" value="KYM97447.1"/>
    <property type="molecule type" value="Genomic_DNA"/>
</dbReference>
<organism evidence="1 2">
    <name type="scientific">Cyphomyrmex costatus</name>
    <dbReference type="NCBI Taxonomy" id="456900"/>
    <lineage>
        <taxon>Eukaryota</taxon>
        <taxon>Metazoa</taxon>
        <taxon>Ecdysozoa</taxon>
        <taxon>Arthropoda</taxon>
        <taxon>Hexapoda</taxon>
        <taxon>Insecta</taxon>
        <taxon>Pterygota</taxon>
        <taxon>Neoptera</taxon>
        <taxon>Endopterygota</taxon>
        <taxon>Hymenoptera</taxon>
        <taxon>Apocrita</taxon>
        <taxon>Aculeata</taxon>
        <taxon>Formicoidea</taxon>
        <taxon>Formicidae</taxon>
        <taxon>Myrmicinae</taxon>
        <taxon>Cyphomyrmex</taxon>
    </lineage>
</organism>
<reference evidence="1 2" key="1">
    <citation type="submission" date="2016-03" db="EMBL/GenBank/DDBJ databases">
        <title>Cyphomyrmex costatus WGS genome.</title>
        <authorList>
            <person name="Nygaard S."/>
            <person name="Hu H."/>
            <person name="Boomsma J."/>
            <person name="Zhang G."/>
        </authorList>
    </citation>
    <scope>NUCLEOTIDE SEQUENCE [LARGE SCALE GENOMIC DNA]</scope>
    <source>
        <strain evidence="1">MS0001</strain>
        <tissue evidence="1">Whole body</tissue>
    </source>
</reference>